<dbReference type="InterPro" id="IPR006073">
    <property type="entry name" value="GTP-bd"/>
</dbReference>
<evidence type="ECO:0000256" key="3">
    <source>
        <dbReference type="ARBA" id="ARBA00022842"/>
    </source>
</evidence>
<feature type="domain" description="EngB-type G" evidence="5">
    <location>
        <begin position="7"/>
        <end position="213"/>
    </location>
</feature>
<dbReference type="Gene3D" id="3.40.50.300">
    <property type="entry name" value="P-loop containing nucleotide triphosphate hydrolases"/>
    <property type="match status" value="1"/>
</dbReference>
<comment type="caution">
    <text evidence="6">The sequence shown here is derived from an EMBL/GenBank/DDBJ whole genome shotgun (WGS) entry which is preliminary data.</text>
</comment>
<keyword evidence="1" id="KW-0479">Metal-binding</keyword>
<evidence type="ECO:0000313" key="6">
    <source>
        <dbReference type="EMBL" id="GAI44811.1"/>
    </source>
</evidence>
<keyword evidence="3" id="KW-0460">Magnesium</keyword>
<sequence>MTSEEQLKPVLIIIGNSNVGKTSITRYLVSNPKKFKGKTGKIPGTTLLLKKIQDPLMPFDILDLPGFGFMKRSSRRRTEHIKKMIIIHIEKHFKEFFLGIVVVNALRIRDELEKWFYKSEETIPLTFEFINLFKEFNTPVLVVLNKIDKLNLIDRKKIETFFFDSATKFGLKLVKFNEFKGFDSSAFPVLMTSALKKIGIKELKEIVESQFKKITP</sequence>
<dbReference type="GO" id="GO:0005525">
    <property type="term" value="F:GTP binding"/>
    <property type="evidence" value="ECO:0007669"/>
    <property type="project" value="UniProtKB-KW"/>
</dbReference>
<accession>X1PQL8</accession>
<evidence type="ECO:0000256" key="4">
    <source>
        <dbReference type="ARBA" id="ARBA00023134"/>
    </source>
</evidence>
<feature type="non-terminal residue" evidence="6">
    <location>
        <position position="216"/>
    </location>
</feature>
<dbReference type="PROSITE" id="PS51706">
    <property type="entry name" value="G_ENGB"/>
    <property type="match status" value="1"/>
</dbReference>
<keyword evidence="4" id="KW-0342">GTP-binding</keyword>
<dbReference type="PANTHER" id="PTHR11649">
    <property type="entry name" value="MSS1/TRME-RELATED GTP-BINDING PROTEIN"/>
    <property type="match status" value="1"/>
</dbReference>
<keyword evidence="2" id="KW-0547">Nucleotide-binding</keyword>
<dbReference type="GO" id="GO:0046872">
    <property type="term" value="F:metal ion binding"/>
    <property type="evidence" value="ECO:0007669"/>
    <property type="project" value="UniProtKB-KW"/>
</dbReference>
<dbReference type="PANTHER" id="PTHR11649:SF13">
    <property type="entry name" value="ENGB-TYPE G DOMAIN-CONTAINING PROTEIN"/>
    <property type="match status" value="1"/>
</dbReference>
<proteinExistence type="predicted"/>
<reference evidence="6" key="1">
    <citation type="journal article" date="2014" name="Front. Microbiol.">
        <title>High frequency of phylogenetically diverse reductive dehalogenase-homologous genes in deep subseafloor sedimentary metagenomes.</title>
        <authorList>
            <person name="Kawai M."/>
            <person name="Futagami T."/>
            <person name="Toyoda A."/>
            <person name="Takaki Y."/>
            <person name="Nishi S."/>
            <person name="Hori S."/>
            <person name="Arai W."/>
            <person name="Tsubouchi T."/>
            <person name="Morono Y."/>
            <person name="Uchiyama I."/>
            <person name="Ito T."/>
            <person name="Fujiyama A."/>
            <person name="Inagaki F."/>
            <person name="Takami H."/>
        </authorList>
    </citation>
    <scope>NUCLEOTIDE SEQUENCE</scope>
    <source>
        <strain evidence="6">Expedition CK06-06</strain>
    </source>
</reference>
<organism evidence="6">
    <name type="scientific">marine sediment metagenome</name>
    <dbReference type="NCBI Taxonomy" id="412755"/>
    <lineage>
        <taxon>unclassified sequences</taxon>
        <taxon>metagenomes</taxon>
        <taxon>ecological metagenomes</taxon>
    </lineage>
</organism>
<dbReference type="Pfam" id="PF01926">
    <property type="entry name" value="MMR_HSR1"/>
    <property type="match status" value="1"/>
</dbReference>
<evidence type="ECO:0000256" key="2">
    <source>
        <dbReference type="ARBA" id="ARBA00022741"/>
    </source>
</evidence>
<gene>
    <name evidence="6" type="ORF">S06H3_45108</name>
</gene>
<dbReference type="InterPro" id="IPR027417">
    <property type="entry name" value="P-loop_NTPase"/>
</dbReference>
<dbReference type="AlphaFoldDB" id="X1PQL8"/>
<dbReference type="InterPro" id="IPR030393">
    <property type="entry name" value="G_ENGB_dom"/>
</dbReference>
<evidence type="ECO:0000256" key="1">
    <source>
        <dbReference type="ARBA" id="ARBA00022723"/>
    </source>
</evidence>
<name>X1PQL8_9ZZZZ</name>
<protein>
    <recommendedName>
        <fullName evidence="5">EngB-type G domain-containing protein</fullName>
    </recommendedName>
</protein>
<dbReference type="SUPFAM" id="SSF52540">
    <property type="entry name" value="P-loop containing nucleoside triphosphate hydrolases"/>
    <property type="match status" value="1"/>
</dbReference>
<evidence type="ECO:0000259" key="5">
    <source>
        <dbReference type="PROSITE" id="PS51706"/>
    </source>
</evidence>
<dbReference type="EMBL" id="BARV01028129">
    <property type="protein sequence ID" value="GAI44811.1"/>
    <property type="molecule type" value="Genomic_DNA"/>
</dbReference>